<dbReference type="GO" id="GO:0006631">
    <property type="term" value="P:fatty acid metabolic process"/>
    <property type="evidence" value="ECO:0007669"/>
    <property type="project" value="InterPro"/>
</dbReference>
<dbReference type="STRING" id="1287681.M7SYX5"/>
<dbReference type="InterPro" id="IPR036291">
    <property type="entry name" value="NAD(P)-bd_dom_sf"/>
</dbReference>
<proteinExistence type="inferred from homology"/>
<dbReference type="PANTHER" id="PTHR48075">
    <property type="entry name" value="3-HYDROXYACYL-COA DEHYDROGENASE FAMILY PROTEIN"/>
    <property type="match status" value="1"/>
</dbReference>
<dbReference type="HOGENOM" id="CLU_009834_0_1_1"/>
<name>M7SYX5_EUTLA</name>
<dbReference type="Pfam" id="PF02737">
    <property type="entry name" value="3HCDH_N"/>
    <property type="match status" value="1"/>
</dbReference>
<dbReference type="GO" id="GO:0070403">
    <property type="term" value="F:NAD+ binding"/>
    <property type="evidence" value="ECO:0007669"/>
    <property type="project" value="InterPro"/>
</dbReference>
<evidence type="ECO:0000256" key="1">
    <source>
        <dbReference type="ARBA" id="ARBA00009463"/>
    </source>
</evidence>
<dbReference type="KEGG" id="ela:UCREL1_1123"/>
<organism evidence="5 6">
    <name type="scientific">Eutypa lata (strain UCR-EL1)</name>
    <name type="common">Grapevine dieback disease fungus</name>
    <name type="synonym">Eutypa armeniacae</name>
    <dbReference type="NCBI Taxonomy" id="1287681"/>
    <lineage>
        <taxon>Eukaryota</taxon>
        <taxon>Fungi</taxon>
        <taxon>Dikarya</taxon>
        <taxon>Ascomycota</taxon>
        <taxon>Pezizomycotina</taxon>
        <taxon>Sordariomycetes</taxon>
        <taxon>Xylariomycetidae</taxon>
        <taxon>Xylariales</taxon>
        <taxon>Diatrypaceae</taxon>
        <taxon>Eutypa</taxon>
    </lineage>
</organism>
<evidence type="ECO:0000256" key="2">
    <source>
        <dbReference type="ARBA" id="ARBA00023002"/>
    </source>
</evidence>
<dbReference type="Pfam" id="PF00725">
    <property type="entry name" value="3HCDH"/>
    <property type="match status" value="1"/>
</dbReference>
<feature type="domain" description="3-hydroxyacyl-CoA dehydrogenase C-terminal" evidence="3">
    <location>
        <begin position="185"/>
        <end position="230"/>
    </location>
</feature>
<dbReference type="OrthoDB" id="2021159at2759"/>
<comment type="similarity">
    <text evidence="1">Belongs to the 3-hydroxyacyl-CoA dehydrogenase family.</text>
</comment>
<sequence>MPIRTIGLVGTGVIGASWATLFLSKGLKVIVSDPAPGAKERLQTFIHEQWPLMERIGLAADADPENWQFVDNVADHLDEVDYVQENAPENKEFKERLFADLDAKAPRHVILASSSSGLPSSQFICGCTKAPERILIGHPFNPPHLIPLVEVVPHSGTSESTIDKALEFYRSLGKSPILVKQEVPGFVANRLQAVLNWEAMALVNRGIVSAKDVDSAVTSSLGLRWAVTGPIMSNVLGGGGNRDGFLRIQKTIGRAAQVWLQDAADHPFDASDEALQNVDDSLQEWLEHVDMKKVTRERDEVVLNILDTKKNSQFDDLIDSYLVILEKDDDKARASTGSGTAIQLEYRGLNKHIAFADGAYLKGLYLDAETLQRLS</sequence>
<dbReference type="InterPro" id="IPR013328">
    <property type="entry name" value="6PGD_dom2"/>
</dbReference>
<evidence type="ECO:0000313" key="5">
    <source>
        <dbReference type="EMBL" id="EMR71829.1"/>
    </source>
</evidence>
<dbReference type="InterPro" id="IPR008927">
    <property type="entry name" value="6-PGluconate_DH-like_C_sf"/>
</dbReference>
<keyword evidence="2" id="KW-0560">Oxidoreductase</keyword>
<evidence type="ECO:0000313" key="6">
    <source>
        <dbReference type="Proteomes" id="UP000012174"/>
    </source>
</evidence>
<dbReference type="PANTHER" id="PTHR48075:SF1">
    <property type="entry name" value="LAMBDA-CRYSTALLIN HOMOLOG"/>
    <property type="match status" value="1"/>
</dbReference>
<feature type="domain" description="3-hydroxyacyl-CoA dehydrogenase NAD binding" evidence="4">
    <location>
        <begin position="5"/>
        <end position="181"/>
    </location>
</feature>
<reference evidence="6" key="1">
    <citation type="journal article" date="2013" name="Genome Announc.">
        <title>Draft genome sequence of the grapevine dieback fungus Eutypa lata UCR-EL1.</title>
        <authorList>
            <person name="Blanco-Ulate B."/>
            <person name="Rolshausen P.E."/>
            <person name="Cantu D."/>
        </authorList>
    </citation>
    <scope>NUCLEOTIDE SEQUENCE [LARGE SCALE GENOMIC DNA]</scope>
    <source>
        <strain evidence="6">UCR-EL1</strain>
    </source>
</reference>
<dbReference type="GO" id="GO:0050104">
    <property type="term" value="F:L-gulonate 3-dehydrogenase activity"/>
    <property type="evidence" value="ECO:0007669"/>
    <property type="project" value="TreeGrafter"/>
</dbReference>
<protein>
    <submittedName>
        <fullName evidence="5">Putative 3-hydroxyacyl-dehyrogenase protein</fullName>
    </submittedName>
</protein>
<dbReference type="EMBL" id="KB705572">
    <property type="protein sequence ID" value="EMR71829.1"/>
    <property type="molecule type" value="Genomic_DNA"/>
</dbReference>
<dbReference type="Gene3D" id="3.40.50.720">
    <property type="entry name" value="NAD(P)-binding Rossmann-like Domain"/>
    <property type="match status" value="1"/>
</dbReference>
<evidence type="ECO:0000259" key="3">
    <source>
        <dbReference type="Pfam" id="PF00725"/>
    </source>
</evidence>
<keyword evidence="6" id="KW-1185">Reference proteome</keyword>
<dbReference type="SUPFAM" id="SSF51735">
    <property type="entry name" value="NAD(P)-binding Rossmann-fold domains"/>
    <property type="match status" value="1"/>
</dbReference>
<dbReference type="AlphaFoldDB" id="M7SYX5"/>
<dbReference type="SUPFAM" id="SSF48179">
    <property type="entry name" value="6-phosphogluconate dehydrogenase C-terminal domain-like"/>
    <property type="match status" value="1"/>
</dbReference>
<evidence type="ECO:0000259" key="4">
    <source>
        <dbReference type="Pfam" id="PF02737"/>
    </source>
</evidence>
<gene>
    <name evidence="5" type="ORF">UCREL1_1123</name>
</gene>
<dbReference type="InterPro" id="IPR006108">
    <property type="entry name" value="3HC_DH_C"/>
</dbReference>
<dbReference type="Gene3D" id="1.10.1040.10">
    <property type="entry name" value="N-(1-d-carboxylethyl)-l-norvaline Dehydrogenase, domain 2"/>
    <property type="match status" value="1"/>
</dbReference>
<dbReference type="eggNOG" id="KOG2305">
    <property type="taxonomic scope" value="Eukaryota"/>
</dbReference>
<accession>M7SYX5</accession>
<dbReference type="Proteomes" id="UP000012174">
    <property type="component" value="Unassembled WGS sequence"/>
</dbReference>
<dbReference type="InterPro" id="IPR006176">
    <property type="entry name" value="3-OHacyl-CoA_DH_NAD-bd"/>
</dbReference>